<protein>
    <submittedName>
        <fullName evidence="1">Uncharacterized protein</fullName>
    </submittedName>
</protein>
<dbReference type="AlphaFoldDB" id="A0A841JYK2"/>
<comment type="caution">
    <text evidence="1">The sequence shown here is derived from an EMBL/GenBank/DDBJ whole genome shotgun (WGS) entry which is preliminary data.</text>
</comment>
<evidence type="ECO:0000313" key="2">
    <source>
        <dbReference type="Proteomes" id="UP000538666"/>
    </source>
</evidence>
<reference evidence="1 2" key="1">
    <citation type="submission" date="2020-08" db="EMBL/GenBank/DDBJ databases">
        <title>Genomic Encyclopedia of Type Strains, Phase IV (KMG-IV): sequencing the most valuable type-strain genomes for metagenomic binning, comparative biology and taxonomic classification.</title>
        <authorList>
            <person name="Goeker M."/>
        </authorList>
    </citation>
    <scope>NUCLEOTIDE SEQUENCE [LARGE SCALE GENOMIC DNA]</scope>
    <source>
        <strain evidence="1 2">DSM 103733</strain>
    </source>
</reference>
<sequence length="153" mass="17579">MSNENYDAPPFLMQEDCPKQRSLRCGVKRGSYLPRDLRLQLLNSVAFDDPKKNWNSRFIAKIRDTLVICLYRSPEKRMAFLKRGEGGSPLCDRGLSLDLGGDGEMQWFNLGEQKKKALECTEWAEIRGLHFDGTSYLVVTPSEEELHPTPAWR</sequence>
<dbReference type="Proteomes" id="UP000538666">
    <property type="component" value="Unassembled WGS sequence"/>
</dbReference>
<accession>A0A841JYK2</accession>
<proteinExistence type="predicted"/>
<organism evidence="1 2">
    <name type="scientific">Silvibacterium bohemicum</name>
    <dbReference type="NCBI Taxonomy" id="1577686"/>
    <lineage>
        <taxon>Bacteria</taxon>
        <taxon>Pseudomonadati</taxon>
        <taxon>Acidobacteriota</taxon>
        <taxon>Terriglobia</taxon>
        <taxon>Terriglobales</taxon>
        <taxon>Acidobacteriaceae</taxon>
        <taxon>Silvibacterium</taxon>
    </lineage>
</organism>
<keyword evidence="2" id="KW-1185">Reference proteome</keyword>
<gene>
    <name evidence="1" type="ORF">HNQ77_002003</name>
</gene>
<name>A0A841JYK2_9BACT</name>
<dbReference type="EMBL" id="JACHEK010000004">
    <property type="protein sequence ID" value="MBB6144051.1"/>
    <property type="molecule type" value="Genomic_DNA"/>
</dbReference>
<evidence type="ECO:0000313" key="1">
    <source>
        <dbReference type="EMBL" id="MBB6144051.1"/>
    </source>
</evidence>